<dbReference type="AlphaFoldDB" id="A0A811UHA6"/>
<gene>
    <name evidence="2" type="ORF">CCAP1982_LOCUS6960</name>
</gene>
<feature type="compositionally biased region" description="Acidic residues" evidence="1">
    <location>
        <begin position="368"/>
        <end position="379"/>
    </location>
</feature>
<evidence type="ECO:0000313" key="3">
    <source>
        <dbReference type="Proteomes" id="UP000606786"/>
    </source>
</evidence>
<feature type="compositionally biased region" description="Polar residues" evidence="1">
    <location>
        <begin position="239"/>
        <end position="250"/>
    </location>
</feature>
<protein>
    <submittedName>
        <fullName evidence="2">(Mediterranean fruit fly) hypothetical protein</fullName>
    </submittedName>
</protein>
<evidence type="ECO:0000313" key="2">
    <source>
        <dbReference type="EMBL" id="CAD6998359.1"/>
    </source>
</evidence>
<feature type="compositionally biased region" description="Low complexity" evidence="1">
    <location>
        <begin position="164"/>
        <end position="179"/>
    </location>
</feature>
<organism evidence="2 3">
    <name type="scientific">Ceratitis capitata</name>
    <name type="common">Mediterranean fruit fly</name>
    <name type="synonym">Tephritis capitata</name>
    <dbReference type="NCBI Taxonomy" id="7213"/>
    <lineage>
        <taxon>Eukaryota</taxon>
        <taxon>Metazoa</taxon>
        <taxon>Ecdysozoa</taxon>
        <taxon>Arthropoda</taxon>
        <taxon>Hexapoda</taxon>
        <taxon>Insecta</taxon>
        <taxon>Pterygota</taxon>
        <taxon>Neoptera</taxon>
        <taxon>Endopterygota</taxon>
        <taxon>Diptera</taxon>
        <taxon>Brachycera</taxon>
        <taxon>Muscomorpha</taxon>
        <taxon>Tephritoidea</taxon>
        <taxon>Tephritidae</taxon>
        <taxon>Ceratitis</taxon>
        <taxon>Ceratitis</taxon>
    </lineage>
</organism>
<evidence type="ECO:0000256" key="1">
    <source>
        <dbReference type="SAM" id="MobiDB-lite"/>
    </source>
</evidence>
<accession>A0A811UHA6</accession>
<feature type="region of interest" description="Disordered" evidence="1">
    <location>
        <begin position="224"/>
        <end position="264"/>
    </location>
</feature>
<dbReference type="Proteomes" id="UP000606786">
    <property type="component" value="Unassembled WGS sequence"/>
</dbReference>
<keyword evidence="3" id="KW-1185">Reference proteome</keyword>
<name>A0A811UHA6_CERCA</name>
<reference evidence="2" key="1">
    <citation type="submission" date="2020-11" db="EMBL/GenBank/DDBJ databases">
        <authorList>
            <person name="Whitehead M."/>
        </authorList>
    </citation>
    <scope>NUCLEOTIDE SEQUENCE</scope>
    <source>
        <strain evidence="2">EGII</strain>
    </source>
</reference>
<sequence length="435" mass="44933">MPLLLAMPEPERSLPTMAVATTAVAMPEAEVTTAAARIAPIMAATRRPTLESSSQVMPIKQTTASADIATSILTPSAITTTTTITTTATTTAAPTITSESLVGTTSTTVATALANATMLTAIRTEQQNSGATTGEMGTPDVLAAITTTTGVNGQITVAFGGGASSTSPPHHHSTPVGGVVNSNYVVNEIATATSRQAAAENEATNAFEAADNISFSVFGGRYDGVSDTPSSQHHRRHLNGNSQPANSNCGQLVRDSGDDGDGDGDGSNVNCYALSNGSAACHSRVKQTSDSSVNSVLAAPSAPLAPAICLNGYYSPTRHHLANESSISADRVTTAPPPPPSQQQLYYPQIHVKQEFILQTQINRDEDAGADADEAESLAEDAGQPNDNDETGYATATVKQGINRFNHDNSTSSPMRLECEEDVALAMTSSLLRGG</sequence>
<feature type="region of interest" description="Disordered" evidence="1">
    <location>
        <begin position="367"/>
        <end position="392"/>
    </location>
</feature>
<comment type="caution">
    <text evidence="2">The sequence shown here is derived from an EMBL/GenBank/DDBJ whole genome shotgun (WGS) entry which is preliminary data.</text>
</comment>
<feature type="region of interest" description="Disordered" evidence="1">
    <location>
        <begin position="160"/>
        <end position="179"/>
    </location>
</feature>
<dbReference type="EMBL" id="CAJHJT010000012">
    <property type="protein sequence ID" value="CAD6998359.1"/>
    <property type="molecule type" value="Genomic_DNA"/>
</dbReference>
<proteinExistence type="predicted"/>